<gene>
    <name evidence="3" type="ORF">ACFSTE_08490</name>
</gene>
<dbReference type="Pfam" id="PF13568">
    <property type="entry name" value="OMP_b-brl_2"/>
    <property type="match status" value="1"/>
</dbReference>
<dbReference type="Proteomes" id="UP001597459">
    <property type="component" value="Unassembled WGS sequence"/>
</dbReference>
<organism evidence="3 4">
    <name type="scientific">Aquimarina hainanensis</name>
    <dbReference type="NCBI Taxonomy" id="1578017"/>
    <lineage>
        <taxon>Bacteria</taxon>
        <taxon>Pseudomonadati</taxon>
        <taxon>Bacteroidota</taxon>
        <taxon>Flavobacteriia</taxon>
        <taxon>Flavobacteriales</taxon>
        <taxon>Flavobacteriaceae</taxon>
        <taxon>Aquimarina</taxon>
    </lineage>
</organism>
<comment type="caution">
    <text evidence="3">The sequence shown here is derived from an EMBL/GenBank/DDBJ whole genome shotgun (WGS) entry which is preliminary data.</text>
</comment>
<evidence type="ECO:0000313" key="4">
    <source>
        <dbReference type="Proteomes" id="UP001597459"/>
    </source>
</evidence>
<evidence type="ECO:0000259" key="2">
    <source>
        <dbReference type="Pfam" id="PF13568"/>
    </source>
</evidence>
<evidence type="ECO:0000313" key="3">
    <source>
        <dbReference type="EMBL" id="MFD2590864.1"/>
    </source>
</evidence>
<reference evidence="4" key="1">
    <citation type="journal article" date="2019" name="Int. J. Syst. Evol. Microbiol.">
        <title>The Global Catalogue of Microorganisms (GCM) 10K type strain sequencing project: providing services to taxonomists for standard genome sequencing and annotation.</title>
        <authorList>
            <consortium name="The Broad Institute Genomics Platform"/>
            <consortium name="The Broad Institute Genome Sequencing Center for Infectious Disease"/>
            <person name="Wu L."/>
            <person name="Ma J."/>
        </authorList>
    </citation>
    <scope>NUCLEOTIDE SEQUENCE [LARGE SCALE GENOMIC DNA]</scope>
    <source>
        <strain evidence="4">KCTC 42423</strain>
    </source>
</reference>
<protein>
    <submittedName>
        <fullName evidence="3">Porin family protein</fullName>
    </submittedName>
</protein>
<keyword evidence="1" id="KW-0732">Signal</keyword>
<dbReference type="InterPro" id="IPR025665">
    <property type="entry name" value="Beta-barrel_OMP_2"/>
</dbReference>
<dbReference type="RefSeq" id="WP_378258682.1">
    <property type="nucleotide sequence ID" value="NZ_JBHSJV010000001.1"/>
</dbReference>
<feature type="domain" description="Outer membrane protein beta-barrel" evidence="2">
    <location>
        <begin position="31"/>
        <end position="225"/>
    </location>
</feature>
<dbReference type="EMBL" id="JBHULX010000013">
    <property type="protein sequence ID" value="MFD2590864.1"/>
    <property type="molecule type" value="Genomic_DNA"/>
</dbReference>
<proteinExistence type="predicted"/>
<sequence>MNIKLYGCIACFLMVFHLGAQEVQIKAKQDQTMLRVEVSGGLSMNSVRQNLSNLIHSRYIGKEGYFVNASVAYRFEDPLIITAGISLLQKDFEFKRSGPYEGVFTDYNTTYLNFPIMLGAYLINPYKEKGWKLSVAAGGYLGHWLDLKRKGRYQSFAGLEFDDVVKEEVFPWATVEERYDFDTNENQLNRFDYGVQGEVKVIYDFSKYLGCSLGYTYKHGLSNIYKTNINDHPIYNRTSVISIGMSYKL</sequence>
<accession>A0ABW5N7I1</accession>
<keyword evidence="4" id="KW-1185">Reference proteome</keyword>
<name>A0ABW5N7I1_9FLAO</name>
<feature type="chain" id="PRO_5047148556" evidence="1">
    <location>
        <begin position="21"/>
        <end position="249"/>
    </location>
</feature>
<evidence type="ECO:0000256" key="1">
    <source>
        <dbReference type="SAM" id="SignalP"/>
    </source>
</evidence>
<feature type="signal peptide" evidence="1">
    <location>
        <begin position="1"/>
        <end position="20"/>
    </location>
</feature>